<dbReference type="Gene3D" id="3.40.50.620">
    <property type="entry name" value="HUPs"/>
    <property type="match status" value="1"/>
</dbReference>
<dbReference type="InterPro" id="IPR002305">
    <property type="entry name" value="aa-tRNA-synth_Ic"/>
</dbReference>
<comment type="similarity">
    <text evidence="1 9">Belongs to the class-I aminoacyl-tRNA synthetase family.</text>
</comment>
<keyword evidence="4 9" id="KW-0547">Nucleotide-binding</keyword>
<evidence type="ECO:0000256" key="8">
    <source>
        <dbReference type="NCBIfam" id="TIGR00233"/>
    </source>
</evidence>
<reference evidence="10" key="1">
    <citation type="submission" date="2022-10" db="EMBL/GenBank/DDBJ databases">
        <title>Comparative genomics and taxonomic characterization of three novel marine species of genus Reichenbachiella exhibiting antioxidant and polysaccharide degradation activities.</title>
        <authorList>
            <person name="Muhammad N."/>
            <person name="Lee Y.-J."/>
            <person name="Ko J."/>
            <person name="Kim S.-G."/>
        </authorList>
    </citation>
    <scope>NUCLEOTIDE SEQUENCE</scope>
    <source>
        <strain evidence="10">Wsw4-B4</strain>
    </source>
</reference>
<dbReference type="EC" id="6.1.1.2" evidence="2 8"/>
<name>A0ABY6CZE6_9BACT</name>
<dbReference type="Pfam" id="PF00579">
    <property type="entry name" value="tRNA-synt_1b"/>
    <property type="match status" value="1"/>
</dbReference>
<dbReference type="InterPro" id="IPR002306">
    <property type="entry name" value="Trp-tRNA-ligase"/>
</dbReference>
<evidence type="ECO:0000256" key="6">
    <source>
        <dbReference type="ARBA" id="ARBA00022917"/>
    </source>
</evidence>
<dbReference type="InterPro" id="IPR050203">
    <property type="entry name" value="Trp-tRNA_synthetase"/>
</dbReference>
<evidence type="ECO:0000256" key="1">
    <source>
        <dbReference type="ARBA" id="ARBA00005594"/>
    </source>
</evidence>
<dbReference type="Proteomes" id="UP001062165">
    <property type="component" value="Chromosome"/>
</dbReference>
<evidence type="ECO:0000313" key="11">
    <source>
        <dbReference type="Proteomes" id="UP001062165"/>
    </source>
</evidence>
<evidence type="ECO:0000256" key="4">
    <source>
        <dbReference type="ARBA" id="ARBA00022741"/>
    </source>
</evidence>
<organism evidence="10 11">
    <name type="scientific">Reichenbachiella carrageenanivorans</name>
    <dbReference type="NCBI Taxonomy" id="2979869"/>
    <lineage>
        <taxon>Bacteria</taxon>
        <taxon>Pseudomonadati</taxon>
        <taxon>Bacteroidota</taxon>
        <taxon>Cytophagia</taxon>
        <taxon>Cytophagales</taxon>
        <taxon>Reichenbachiellaceae</taxon>
        <taxon>Reichenbachiella</taxon>
    </lineage>
</organism>
<dbReference type="Gene3D" id="1.10.240.10">
    <property type="entry name" value="Tyrosyl-Transfer RNA Synthetase"/>
    <property type="match status" value="1"/>
</dbReference>
<keyword evidence="11" id="KW-1185">Reference proteome</keyword>
<sequence length="322" mass="36240">MARVLTGIQSSGRPHLGNLLGAIIPAIELAKSENQESLLFIADLHSFTTIKDPATRKENVMSIAASWLACGLDTSKSIFYRQSKIPEVCELTWYLNCITPYPMLANAHSFKDKSDRLSDVNAGLFDYPVLMAADILMYDAELVPVGKDQRQHIEMTRDIAKAFNHQFGEIFVLPEARIGAEIMTIPGTDGQKMSKSYGNIIDLFQPEKKLKKNVMSIITDSTPMEEPKNPDVCNVYNIFKTIASEEQKAEMRRNYEGGNYGYGHAKTALFELLLERFAEERKLFDHYMANESAIEQHLQEGEEKARAIAHDVLARVKNTIGF</sequence>
<dbReference type="CDD" id="cd00806">
    <property type="entry name" value="TrpRS_core"/>
    <property type="match status" value="1"/>
</dbReference>
<evidence type="ECO:0000256" key="3">
    <source>
        <dbReference type="ARBA" id="ARBA00022598"/>
    </source>
</evidence>
<dbReference type="GO" id="GO:0004830">
    <property type="term" value="F:tryptophan-tRNA ligase activity"/>
    <property type="evidence" value="ECO:0007669"/>
    <property type="project" value="UniProtKB-EC"/>
</dbReference>
<keyword evidence="3 9" id="KW-0436">Ligase</keyword>
<gene>
    <name evidence="10" type="primary">trpS</name>
    <name evidence="10" type="ORF">N7E81_18170</name>
</gene>
<accession>A0ABY6CZE6</accession>
<dbReference type="NCBIfam" id="TIGR00233">
    <property type="entry name" value="trpS"/>
    <property type="match status" value="1"/>
</dbReference>
<keyword evidence="7 9" id="KW-0030">Aminoacyl-tRNA synthetase</keyword>
<dbReference type="PRINTS" id="PR01039">
    <property type="entry name" value="TRNASYNTHTRP"/>
</dbReference>
<evidence type="ECO:0000256" key="2">
    <source>
        <dbReference type="ARBA" id="ARBA00013161"/>
    </source>
</evidence>
<keyword evidence="5 9" id="KW-0067">ATP-binding</keyword>
<evidence type="ECO:0000313" key="10">
    <source>
        <dbReference type="EMBL" id="UXX79282.1"/>
    </source>
</evidence>
<dbReference type="RefSeq" id="WP_263051025.1">
    <property type="nucleotide sequence ID" value="NZ_CP106735.1"/>
</dbReference>
<dbReference type="PANTHER" id="PTHR43766:SF1">
    <property type="entry name" value="TRYPTOPHAN--TRNA LIGASE, MITOCHONDRIAL"/>
    <property type="match status" value="1"/>
</dbReference>
<evidence type="ECO:0000256" key="9">
    <source>
        <dbReference type="RuleBase" id="RU363036"/>
    </source>
</evidence>
<evidence type="ECO:0000256" key="7">
    <source>
        <dbReference type="ARBA" id="ARBA00023146"/>
    </source>
</evidence>
<protein>
    <recommendedName>
        <fullName evidence="2 8">Tryptophan--tRNA ligase</fullName>
        <ecNumber evidence="2 8">6.1.1.2</ecNumber>
    </recommendedName>
</protein>
<dbReference type="InterPro" id="IPR014729">
    <property type="entry name" value="Rossmann-like_a/b/a_fold"/>
</dbReference>
<keyword evidence="6 9" id="KW-0648">Protein biosynthesis</keyword>
<proteinExistence type="inferred from homology"/>
<dbReference type="EMBL" id="CP106735">
    <property type="protein sequence ID" value="UXX79282.1"/>
    <property type="molecule type" value="Genomic_DNA"/>
</dbReference>
<evidence type="ECO:0000256" key="5">
    <source>
        <dbReference type="ARBA" id="ARBA00022840"/>
    </source>
</evidence>
<dbReference type="SUPFAM" id="SSF52374">
    <property type="entry name" value="Nucleotidylyl transferase"/>
    <property type="match status" value="1"/>
</dbReference>
<dbReference type="PANTHER" id="PTHR43766">
    <property type="entry name" value="TRYPTOPHAN--TRNA LIGASE, MITOCHONDRIAL"/>
    <property type="match status" value="1"/>
</dbReference>